<evidence type="ECO:0000313" key="2">
    <source>
        <dbReference type="EMBL" id="GAI77549.1"/>
    </source>
</evidence>
<organism evidence="2">
    <name type="scientific">marine sediment metagenome</name>
    <dbReference type="NCBI Taxonomy" id="412755"/>
    <lineage>
        <taxon>unclassified sequences</taxon>
        <taxon>metagenomes</taxon>
        <taxon>ecological metagenomes</taxon>
    </lineage>
</organism>
<feature type="transmembrane region" description="Helical" evidence="1">
    <location>
        <begin position="94"/>
        <end position="114"/>
    </location>
</feature>
<comment type="caution">
    <text evidence="2">The sequence shown here is derived from an EMBL/GenBank/DDBJ whole genome shotgun (WGS) entry which is preliminary data.</text>
</comment>
<keyword evidence="1" id="KW-0472">Membrane</keyword>
<keyword evidence="1" id="KW-0812">Transmembrane</keyword>
<name>X1TC13_9ZZZZ</name>
<feature type="transmembrane region" description="Helical" evidence="1">
    <location>
        <begin position="42"/>
        <end position="61"/>
    </location>
</feature>
<feature type="transmembrane region" description="Helical" evidence="1">
    <location>
        <begin position="144"/>
        <end position="161"/>
    </location>
</feature>
<sequence>MDVGLMKRDNALKDDFAVDIAVEQNTVDDSVQPFSNKVSKPMIAGILLITVGILASFLWILSFTVDIATIESTIDISQLQELDPTMTSEKIKEFLVICGTIGIIIAIFSVLAGVLALKRKFWRIALAGGIPQVILGFFTPVYSLLFVITILTLIALVLIAFSRKEFQ</sequence>
<dbReference type="EMBL" id="BARW01006556">
    <property type="protein sequence ID" value="GAI77549.1"/>
    <property type="molecule type" value="Genomic_DNA"/>
</dbReference>
<evidence type="ECO:0000256" key="1">
    <source>
        <dbReference type="SAM" id="Phobius"/>
    </source>
</evidence>
<evidence type="ECO:0008006" key="3">
    <source>
        <dbReference type="Google" id="ProtNLM"/>
    </source>
</evidence>
<dbReference type="AlphaFoldDB" id="X1TC13"/>
<accession>X1TC13</accession>
<proteinExistence type="predicted"/>
<keyword evidence="1" id="KW-1133">Transmembrane helix</keyword>
<protein>
    <recommendedName>
        <fullName evidence="3">DUF4064 domain-containing protein</fullName>
    </recommendedName>
</protein>
<reference evidence="2" key="1">
    <citation type="journal article" date="2014" name="Front. Microbiol.">
        <title>High frequency of phylogenetically diverse reductive dehalogenase-homologous genes in deep subseafloor sedimentary metagenomes.</title>
        <authorList>
            <person name="Kawai M."/>
            <person name="Futagami T."/>
            <person name="Toyoda A."/>
            <person name="Takaki Y."/>
            <person name="Nishi S."/>
            <person name="Hori S."/>
            <person name="Arai W."/>
            <person name="Tsubouchi T."/>
            <person name="Morono Y."/>
            <person name="Uchiyama I."/>
            <person name="Ito T."/>
            <person name="Fujiyama A."/>
            <person name="Inagaki F."/>
            <person name="Takami H."/>
        </authorList>
    </citation>
    <scope>NUCLEOTIDE SEQUENCE</scope>
    <source>
        <strain evidence="2">Expedition CK06-06</strain>
    </source>
</reference>
<gene>
    <name evidence="2" type="ORF">S12H4_13774</name>
</gene>